<evidence type="ECO:0000259" key="1">
    <source>
        <dbReference type="Pfam" id="PF11823"/>
    </source>
</evidence>
<reference evidence="3" key="1">
    <citation type="submission" date="2018-12" db="EMBL/GenBank/DDBJ databases">
        <title>Dusodibacter welbiota gen. nov., sp. nov., isolated from human faeces and emended description of the Oscillibacter genus.</title>
        <authorList>
            <person name="Le Roy T."/>
            <person name="Van der Smissen P."/>
            <person name="Delzenne N."/>
            <person name="Muccioli G."/>
            <person name="Collet J.F."/>
            <person name="Cani P.D."/>
        </authorList>
    </citation>
    <scope>NUCLEOTIDE SEQUENCE [LARGE SCALE GENOMIC DNA]</scope>
    <source>
        <strain evidence="3">J115</strain>
    </source>
</reference>
<evidence type="ECO:0000313" key="2">
    <source>
        <dbReference type="EMBL" id="QCI57884.1"/>
    </source>
</evidence>
<dbReference type="Pfam" id="PF11823">
    <property type="entry name" value="Se_S_carrier"/>
    <property type="match status" value="1"/>
</dbReference>
<keyword evidence="3" id="KW-1185">Reference proteome</keyword>
<dbReference type="RefSeq" id="WP_021749889.1">
    <property type="nucleotide sequence ID" value="NZ_CAUWCU010000005.1"/>
</dbReference>
<organism evidence="2 3">
    <name type="scientific">Dysosmobacter welbionis</name>
    <dbReference type="NCBI Taxonomy" id="2093857"/>
    <lineage>
        <taxon>Bacteria</taxon>
        <taxon>Bacillati</taxon>
        <taxon>Bacillota</taxon>
        <taxon>Clostridia</taxon>
        <taxon>Eubacteriales</taxon>
        <taxon>Oscillospiraceae</taxon>
        <taxon>Dysosmobacter</taxon>
    </lineage>
</organism>
<dbReference type="EMBL" id="CP034413">
    <property type="protein sequence ID" value="QCI57884.1"/>
    <property type="molecule type" value="Genomic_DNA"/>
</dbReference>
<name>A0A4D7AEU6_9FIRM</name>
<dbReference type="KEGG" id="obj:EIO64_00420"/>
<gene>
    <name evidence="2" type="ORF">EIO64_00420</name>
</gene>
<feature type="domain" description="Putative Se/S carrier protein-like" evidence="1">
    <location>
        <begin position="4"/>
        <end position="71"/>
    </location>
</feature>
<dbReference type="AlphaFoldDB" id="A0A4D7AEU6"/>
<sequence length="83" mass="9490">MEHYLIIARSVTYAQRMQRALARSGIRSRIFRAPRDLTDRGCAYAVQIADSDLTAALTALHRESLDPVQIFLTQRGTFREVRP</sequence>
<dbReference type="GeneID" id="89521195"/>
<dbReference type="Proteomes" id="UP000298642">
    <property type="component" value="Chromosome"/>
</dbReference>
<evidence type="ECO:0000313" key="3">
    <source>
        <dbReference type="Proteomes" id="UP000298642"/>
    </source>
</evidence>
<dbReference type="InterPro" id="IPR021778">
    <property type="entry name" value="Se/S_carrier-like"/>
</dbReference>
<protein>
    <submittedName>
        <fullName evidence="2">DUF3343 domain-containing protein</fullName>
    </submittedName>
</protein>
<proteinExistence type="predicted"/>
<accession>A0A4D7AEU6</accession>